<name>A0AAV1Q3P3_SCOSC</name>
<feature type="coiled-coil region" evidence="1">
    <location>
        <begin position="1711"/>
        <end position="1798"/>
    </location>
</feature>
<evidence type="ECO:0000256" key="1">
    <source>
        <dbReference type="SAM" id="Coils"/>
    </source>
</evidence>
<protein>
    <submittedName>
        <fullName evidence="4">Myosin-10-like</fullName>
    </submittedName>
</protein>
<feature type="coiled-coil region" evidence="1">
    <location>
        <begin position="1876"/>
        <end position="1903"/>
    </location>
</feature>
<feature type="coiled-coil region" evidence="1">
    <location>
        <begin position="1562"/>
        <end position="1646"/>
    </location>
</feature>
<comment type="caution">
    <text evidence="4">The sequence shown here is derived from an EMBL/GenBank/DDBJ whole genome shotgun (WGS) entry which is preliminary data.</text>
</comment>
<evidence type="ECO:0000313" key="4">
    <source>
        <dbReference type="EMBL" id="CAK6978054.1"/>
    </source>
</evidence>
<feature type="coiled-coil region" evidence="1">
    <location>
        <begin position="1075"/>
        <end position="1134"/>
    </location>
</feature>
<feature type="non-terminal residue" evidence="4">
    <location>
        <position position="2133"/>
    </location>
</feature>
<feature type="coiled-coil region" evidence="1">
    <location>
        <begin position="1235"/>
        <end position="1366"/>
    </location>
</feature>
<feature type="coiled-coil region" evidence="1">
    <location>
        <begin position="1396"/>
        <end position="1447"/>
    </location>
</feature>
<feature type="compositionally biased region" description="Basic and acidic residues" evidence="2">
    <location>
        <begin position="1005"/>
        <end position="1015"/>
    </location>
</feature>
<feature type="region of interest" description="Disordered" evidence="2">
    <location>
        <begin position="2016"/>
        <end position="2038"/>
    </location>
</feature>
<feature type="region of interest" description="Disordered" evidence="2">
    <location>
        <begin position="768"/>
        <end position="801"/>
    </location>
</feature>
<reference evidence="4 5" key="1">
    <citation type="submission" date="2024-01" db="EMBL/GenBank/DDBJ databases">
        <authorList>
            <person name="Alioto T."/>
            <person name="Alioto T."/>
            <person name="Gomez Garrido J."/>
        </authorList>
    </citation>
    <scope>NUCLEOTIDE SEQUENCE [LARGE SCALE GENOMIC DNA]</scope>
</reference>
<evidence type="ECO:0000313" key="5">
    <source>
        <dbReference type="Proteomes" id="UP001314229"/>
    </source>
</evidence>
<feature type="region of interest" description="Disordered" evidence="2">
    <location>
        <begin position="1941"/>
        <end position="1965"/>
    </location>
</feature>
<keyword evidence="1" id="KW-0175">Coiled coil</keyword>
<accession>A0AAV1Q3P3</accession>
<evidence type="ECO:0000259" key="3">
    <source>
        <dbReference type="PROSITE" id="PS50209"/>
    </source>
</evidence>
<keyword evidence="5" id="KW-1185">Reference proteome</keyword>
<evidence type="ECO:0000256" key="2">
    <source>
        <dbReference type="SAM" id="MobiDB-lite"/>
    </source>
</evidence>
<feature type="coiled-coil region" evidence="1">
    <location>
        <begin position="666"/>
        <end position="752"/>
    </location>
</feature>
<feature type="coiled-coil region" evidence="1">
    <location>
        <begin position="1495"/>
        <end position="1529"/>
    </location>
</feature>
<dbReference type="SUPFAM" id="SSF47986">
    <property type="entry name" value="DEATH domain"/>
    <property type="match status" value="1"/>
</dbReference>
<feature type="region of interest" description="Disordered" evidence="2">
    <location>
        <begin position="1005"/>
        <end position="1030"/>
    </location>
</feature>
<sequence length="2133" mass="255203">MATSGDNVETFLEEFREEIIAGVSSPGVIVQAWLSQQLCTQMETTAITEASTPQHQMRELFNVVEKGTSQTKDSFYQILSQEEPELMADLEQRKQSSKMTQTEETDNRAKVDAKTKMEIIKRQRQLTSQVMKEIEQVLEEKERERNETEHLKTKIKQQQEHIDRLTAEKHEQSLLMNGLKIQMLNVIEKLKENKNEAAQEKMQLMQTWTEIHQEREALERRHNEIITEQYKLKLIIYEKTTSKESKKESNQQLQQRQEKMEMLMGDSLQSLIDNNRKIILGAKQAKEQIEKNMADLKQELKRNREDVSQHKYQMQYTKHNMNEMINKLKQRLIQQQSTVQMQKATVPQMDSKDRQKEETDALKMKLSRIQEEMERLWGVLKDSEEEQDVSLKDLKAETEQRKKMTADSQKLRQDTDVRIMITTWETEKWQQMKTDMQRQKQDIEKKLVQVQSERDEIERIKTKIEMDRENLERDKQLAKADINAMMCMRESVEGQKQELDDKLRKTKKEMRELEVTNAEIEIKKKDLVKMMRMIKRKKEEINKMKEEIENAKQDMEGRGEQSEGRGSEQVLEVDDSFDEENMRIQQATRTRTMQETVDTENQIEEDNMERNTMNKVNADIQRVILQVEDIRKMLRMVKEEIVQSRMDFTEEKSQMKWMNFQVQKKRRELDQRLERTLHERDELEIMKIKIQRHRRELEQKIQTMAEVKVNIEKAAAEMNNTLGKIHTSQKKIDETKEEVKNYMDKLTSMTAQVSRWISTESAIKKTFSLDRSKLQEPQNETRRDSLKRQTSEIPTDREGAESEIIKEATSLQQSITSDVQHESQYIKEEEQMHSAHKEGQEFRFVAEEQNIPLQMQTEIHEKTLMEDDQKELVTNKRNNEKIKNEISKLKEKEEKIREQIKCSMEDMENKNQEIKRLILEIKDMQSQRPETETWLQITEIGDPEKETTGMLKETEHTDILRVITSASTDVISEYEVQMQKKEDGSKVKEEVTDESDLMRLDVKQQKYSEESREEVQTQIDGCSDEKGERNPNLQRLREEIYRTQEIIRLVTSELENQVEESTIDRDHEDEDSTEIKGLIQELKIFQELLKRVKNDMREETTNIKSMKKAAKKQNRELDQRLEKTLRERDELDILKIKIQSQNGLMEQKMEKMETFKSTIEEMGVKTLKKSADIEIIIKETDVKLRYLEDLNYRIEAKKQDLKNCHHFISLQRDDLEKCKTQRRDGAKTYTDRLTKDRHGKEIEEMETEIFKLRSEKEKLMEDVKLTIERLDQRNCENEQLRNTISKQEKEKMEREEIEMLKQQIEAERENVRLARQQAEAEIHEMNSLRENIERQKHQLHDKMLMTQKETRELELLKSELEMKRKQSEDIFKESMSKKEENDLMWNEIQREKNSLRKEAIKKRRELDQRLEKTMRERDELEVMRIKLRKEKEEVAEMKQRIVNDQTSLLQGYRDSNKINLERQSSKVNDFVFNIQNTRQKINVHLEAFRREMGVLKDVNVVLEKQREGLKALQAENKTLRNNMSRIKSQIKMPLQREMDDLIHMRVDIQKQKQELDIRLAYTKREIREMEVLKSELDVQKRENQQMNRRGNRKEQEVKKMLAEIKQEKDALKRETQRRKKELDQRLERIMRERDEFEIIKLKLQSEKDKSKGAVEESRVSTVTKMHNRIQKHCELIQTCMEKYLIMKRHSEDMNKAIQNEKRHILAQAEIITQARDEVENIKMEIKRQNEMMICAVKNMQQKQAHLEQMEMNIQEEQKSLDTEKERILEKSEELVLREKELENDQEFLIVERQKMRKERKEMKRPMNNTQSEKALKILIPKKKLKTQDDKQKELMNAQLEEDMKERKILKLGYKESDHENLGQQRYQKDLPGVEQLISENERKDDIQKEIHQLENDEKKEDKDVLQIQHTELARGDEVEIKVSPKKIEFLDRGAKPLITVSGEEASEKDDVKDVLKPDDVVHGRDPEKQTVKLMWEREERDRAVEMMKKEKLDLEYMRSDVKKQIAVIEREKQVMKDEKDKMEMTKAEMQKKKEQADSLFDEINREKTNIKDLTLQLQTARNQLTFKQKEQELKDYKIRKQEEELLNVKTIALAEKEEVELLKKYLKKKKDEVEAAMNSISGERKQLSQMNTE</sequence>
<dbReference type="InterPro" id="IPR001315">
    <property type="entry name" value="CARD"/>
</dbReference>
<dbReference type="EMBL" id="CAWUFR010000451">
    <property type="protein sequence ID" value="CAK6978054.1"/>
    <property type="molecule type" value="Genomic_DNA"/>
</dbReference>
<dbReference type="PROSITE" id="PS50209">
    <property type="entry name" value="CARD"/>
    <property type="match status" value="1"/>
</dbReference>
<feature type="coiled-coil region" evidence="1">
    <location>
        <begin position="124"/>
        <end position="207"/>
    </location>
</feature>
<dbReference type="Proteomes" id="UP001314229">
    <property type="component" value="Unassembled WGS sequence"/>
</dbReference>
<feature type="region of interest" description="Disordered" evidence="2">
    <location>
        <begin position="92"/>
        <end position="111"/>
    </location>
</feature>
<feature type="compositionally biased region" description="Basic and acidic residues" evidence="2">
    <location>
        <begin position="1948"/>
        <end position="1965"/>
    </location>
</feature>
<gene>
    <name evidence="4" type="ORF">FSCOSCO3_A000848</name>
</gene>
<dbReference type="GO" id="GO:0042981">
    <property type="term" value="P:regulation of apoptotic process"/>
    <property type="evidence" value="ECO:0007669"/>
    <property type="project" value="InterPro"/>
</dbReference>
<feature type="coiled-coil region" evidence="1">
    <location>
        <begin position="865"/>
        <end position="927"/>
    </location>
</feature>
<dbReference type="InterPro" id="IPR011029">
    <property type="entry name" value="DEATH-like_dom_sf"/>
</dbReference>
<feature type="coiled-coil region" evidence="1">
    <location>
        <begin position="243"/>
        <end position="561"/>
    </location>
</feature>
<proteinExistence type="predicted"/>
<organism evidence="4 5">
    <name type="scientific">Scomber scombrus</name>
    <name type="common">Atlantic mackerel</name>
    <name type="synonym">Scomber vernalis</name>
    <dbReference type="NCBI Taxonomy" id="13677"/>
    <lineage>
        <taxon>Eukaryota</taxon>
        <taxon>Metazoa</taxon>
        <taxon>Chordata</taxon>
        <taxon>Craniata</taxon>
        <taxon>Vertebrata</taxon>
        <taxon>Euteleostomi</taxon>
        <taxon>Actinopterygii</taxon>
        <taxon>Neopterygii</taxon>
        <taxon>Teleostei</taxon>
        <taxon>Neoteleostei</taxon>
        <taxon>Acanthomorphata</taxon>
        <taxon>Pelagiaria</taxon>
        <taxon>Scombriformes</taxon>
        <taxon>Scombridae</taxon>
        <taxon>Scomber</taxon>
    </lineage>
</organism>
<feature type="domain" description="CARD" evidence="3">
    <location>
        <begin position="4"/>
        <end position="94"/>
    </location>
</feature>